<keyword evidence="2" id="KW-0564">Palmitate</keyword>
<comment type="subcellular location">
    <subcellularLocation>
        <location evidence="2">Cell membrane</location>
        <topology evidence="2">Lipid-anchor</topology>
    </subcellularLocation>
</comment>
<proteinExistence type="inferred from homology"/>
<dbReference type="InterPro" id="IPR010131">
    <property type="entry name" value="MdtP/NodT-like"/>
</dbReference>
<dbReference type="Gene3D" id="1.20.1600.10">
    <property type="entry name" value="Outer membrane efflux proteins (OEP)"/>
    <property type="match status" value="1"/>
</dbReference>
<dbReference type="PANTHER" id="PTHR30203">
    <property type="entry name" value="OUTER MEMBRANE CATION EFFLUX PROTEIN"/>
    <property type="match status" value="1"/>
</dbReference>
<dbReference type="PROSITE" id="PS51257">
    <property type="entry name" value="PROKAR_LIPOPROTEIN"/>
    <property type="match status" value="1"/>
</dbReference>
<dbReference type="GeneID" id="89478756"/>
<dbReference type="PANTHER" id="PTHR30203:SF25">
    <property type="entry name" value="OUTER MEMBRANE PROTEIN-RELATED"/>
    <property type="match status" value="1"/>
</dbReference>
<dbReference type="SUPFAM" id="SSF56954">
    <property type="entry name" value="Outer membrane efflux proteins (OEP)"/>
    <property type="match status" value="1"/>
</dbReference>
<dbReference type="AlphaFoldDB" id="A0A850P4L8"/>
<gene>
    <name evidence="3" type="ORF">HUK81_13940</name>
</gene>
<reference evidence="3 4" key="1">
    <citation type="submission" date="2020-06" db="EMBL/GenBank/DDBJ databases">
        <title>Description of novel acetic acid bacteria.</title>
        <authorList>
            <person name="Sombolestani A."/>
        </authorList>
    </citation>
    <scope>NUCLEOTIDE SEQUENCE [LARGE SCALE GENOMIC DNA]</scope>
    <source>
        <strain evidence="3 4">LMG 25</strain>
    </source>
</reference>
<evidence type="ECO:0000313" key="3">
    <source>
        <dbReference type="EMBL" id="NVN38023.1"/>
    </source>
</evidence>
<name>A0A850P4L8_9PROT</name>
<keyword evidence="2" id="KW-0472">Membrane</keyword>
<accession>A0A850P4L8</accession>
<dbReference type="NCBIfam" id="TIGR01845">
    <property type="entry name" value="outer_NodT"/>
    <property type="match status" value="1"/>
</dbReference>
<keyword evidence="2" id="KW-1134">Transmembrane beta strand</keyword>
<keyword evidence="2" id="KW-0812">Transmembrane</keyword>
<organism evidence="3 4">
    <name type="scientific">Komagataeibacter swingsii</name>
    <dbReference type="NCBI Taxonomy" id="215220"/>
    <lineage>
        <taxon>Bacteria</taxon>
        <taxon>Pseudomonadati</taxon>
        <taxon>Pseudomonadota</taxon>
        <taxon>Alphaproteobacteria</taxon>
        <taxon>Acetobacterales</taxon>
        <taxon>Acetobacteraceae</taxon>
        <taxon>Komagataeibacter</taxon>
    </lineage>
</organism>
<dbReference type="RefSeq" id="WP_035382358.1">
    <property type="nucleotide sequence ID" value="NZ_JABXXS010000039.1"/>
</dbReference>
<dbReference type="InterPro" id="IPR003423">
    <property type="entry name" value="OMP_efflux"/>
</dbReference>
<comment type="similarity">
    <text evidence="1 2">Belongs to the outer membrane factor (OMF) (TC 1.B.17) family.</text>
</comment>
<dbReference type="Gene3D" id="2.20.200.10">
    <property type="entry name" value="Outer membrane efflux proteins (OEP)"/>
    <property type="match status" value="1"/>
</dbReference>
<evidence type="ECO:0000256" key="1">
    <source>
        <dbReference type="ARBA" id="ARBA00007613"/>
    </source>
</evidence>
<sequence length="483" mass="53145">MNGVKRLGFALLGLMVSACTVGPDFHDPRMPSGDRWHESLPASSSKADMKRINPQWWEVYHDPILDDLERQVAAKNLDLRAASFRYAQSQAERKIAGAAQFPSLNGNAYYQRNQISANGVRSVLGTPIGMTHPTPAFNLPTYGLSASWEVDLWGHVRRSVESARAAMDVTDEMRRDVIVSLMAEAARDYIELRAVQAEMAIIRQNLAVARRSVELTTLRFTKGVTTTLDVDDSEALYHTFNARLPVLRNQQVHLINALSFLIAREPGALAALLEAPHPIPSVPSVIDIGVPSELADRRPDIRMAAAKLHVATANIGVAIADFLPRVTLSGTLDMQAMYFSKLGNWASRQYGFGPTMTVPLFEGGRLRGQLMLRKAQQQEAFITYQRTTLNAWHEIDDALASFSAAQQQRDELRQAVAHDNAAVNTAQRQYAAGAADFLNVLTLQSQLLAAENQLIQSEASVSTSVAQLYRALGGGWEGTFPLL</sequence>
<dbReference type="Proteomes" id="UP000522590">
    <property type="component" value="Unassembled WGS sequence"/>
</dbReference>
<keyword evidence="2" id="KW-0449">Lipoprotein</keyword>
<dbReference type="Pfam" id="PF02321">
    <property type="entry name" value="OEP"/>
    <property type="match status" value="2"/>
</dbReference>
<dbReference type="GO" id="GO:0015562">
    <property type="term" value="F:efflux transmembrane transporter activity"/>
    <property type="evidence" value="ECO:0007669"/>
    <property type="project" value="InterPro"/>
</dbReference>
<protein>
    <submittedName>
        <fullName evidence="3">Efflux transporter outer membrane subunit</fullName>
    </submittedName>
</protein>
<comment type="caution">
    <text evidence="3">The sequence shown here is derived from an EMBL/GenBank/DDBJ whole genome shotgun (WGS) entry which is preliminary data.</text>
</comment>
<dbReference type="EMBL" id="JABXXS010000039">
    <property type="protein sequence ID" value="NVN38023.1"/>
    <property type="molecule type" value="Genomic_DNA"/>
</dbReference>
<evidence type="ECO:0000256" key="2">
    <source>
        <dbReference type="RuleBase" id="RU362097"/>
    </source>
</evidence>
<dbReference type="GO" id="GO:0005886">
    <property type="term" value="C:plasma membrane"/>
    <property type="evidence" value="ECO:0007669"/>
    <property type="project" value="UniProtKB-SubCell"/>
</dbReference>
<evidence type="ECO:0000313" key="4">
    <source>
        <dbReference type="Proteomes" id="UP000522590"/>
    </source>
</evidence>